<dbReference type="Gene3D" id="3.40.50.720">
    <property type="entry name" value="NAD(P)-binding Rossmann-like Domain"/>
    <property type="match status" value="1"/>
</dbReference>
<dbReference type="Pfam" id="PF13561">
    <property type="entry name" value="adh_short_C2"/>
    <property type="match status" value="1"/>
</dbReference>
<dbReference type="FunFam" id="3.40.50.720:FF:000084">
    <property type="entry name" value="Short-chain dehydrogenase reductase"/>
    <property type="match status" value="1"/>
</dbReference>
<sequence>MTKTLSGVALVTGGASGIGEATVRSFISSGVRRITVADVQAEKLAALKEQLQANDPELEVLDVVCDVSSEADVVAMVQRTTETFGRLDYAVNCAGILGPLKPTAGYEGNEWDRVQGINNRGVFFCVREQLRVMENQELLEASHELRKIRGSIVNIASSAGLVGVSTLPAYVSSKHGVVGLTKAVAIEYAAKGIRCNAIAPGGVDTPALAKAGEESVKAFMAGGGDPTALKISVPPTPQGRSGIPEEIADVAVFLSSEGASYVNGATWAVDGGFTCLLRPEHKQDGDLKAGWKQRERAPPAMFPVVLSEHAARKGVGGKKAYDDKRLKWAVDAVSAPLLRTKFR</sequence>
<dbReference type="PRINTS" id="PR00080">
    <property type="entry name" value="SDRFAMILY"/>
</dbReference>
<evidence type="ECO:0000313" key="2">
    <source>
        <dbReference type="EMBL" id="EJT46098.1"/>
    </source>
</evidence>
<dbReference type="RefSeq" id="XP_014177516.1">
    <property type="nucleotide sequence ID" value="XM_014322041.1"/>
</dbReference>
<evidence type="ECO:0000256" key="1">
    <source>
        <dbReference type="ARBA" id="ARBA00022857"/>
    </source>
</evidence>
<dbReference type="PANTHER" id="PTHR42820:SF1">
    <property type="entry name" value="SHORT-CHAIN DEHYDROGENASE_REDUCTASE FAMILY PROTEIN"/>
    <property type="match status" value="1"/>
</dbReference>
<dbReference type="VEuPathDB" id="FungiDB:A1Q1_05309"/>
<dbReference type="OrthoDB" id="498125at2759"/>
<dbReference type="Proteomes" id="UP000002748">
    <property type="component" value="Unassembled WGS sequence"/>
</dbReference>
<dbReference type="InterPro" id="IPR002347">
    <property type="entry name" value="SDR_fam"/>
</dbReference>
<dbReference type="PROSITE" id="PS00061">
    <property type="entry name" value="ADH_SHORT"/>
    <property type="match status" value="1"/>
</dbReference>
<reference evidence="2 3" key="1">
    <citation type="journal article" date="2012" name="Eukaryot. Cell">
        <title>Draft genome sequence of CBS 2479, the standard type strain of Trichosporon asahii.</title>
        <authorList>
            <person name="Yang R.Y."/>
            <person name="Li H.T."/>
            <person name="Zhu H."/>
            <person name="Zhou G.P."/>
            <person name="Wang M."/>
            <person name="Wang L."/>
        </authorList>
    </citation>
    <scope>NUCLEOTIDE SEQUENCE [LARGE SCALE GENOMIC DNA]</scope>
    <source>
        <strain evidence="3">ATCC 90039 / CBS 2479 / JCM 2466 / KCTC 7840 / NCYC 2677 / UAMH 7654</strain>
    </source>
</reference>
<dbReference type="PANTHER" id="PTHR42820">
    <property type="entry name" value="SHORT-CHAIN DEHYDROGENASE REDUCTASE"/>
    <property type="match status" value="1"/>
</dbReference>
<dbReference type="CDD" id="cd05233">
    <property type="entry name" value="SDR_c"/>
    <property type="match status" value="1"/>
</dbReference>
<evidence type="ECO:0000313" key="3">
    <source>
        <dbReference type="Proteomes" id="UP000002748"/>
    </source>
</evidence>
<proteinExistence type="predicted"/>
<keyword evidence="1" id="KW-0521">NADP</keyword>
<name>J5Q8X6_TRIAS</name>
<organism evidence="2 3">
    <name type="scientific">Trichosporon asahii var. asahii (strain ATCC 90039 / CBS 2479 / JCM 2466 / KCTC 7840 / NBRC 103889/ NCYC 2677 / UAMH 7654)</name>
    <name type="common">Yeast</name>
    <dbReference type="NCBI Taxonomy" id="1186058"/>
    <lineage>
        <taxon>Eukaryota</taxon>
        <taxon>Fungi</taxon>
        <taxon>Dikarya</taxon>
        <taxon>Basidiomycota</taxon>
        <taxon>Agaricomycotina</taxon>
        <taxon>Tremellomycetes</taxon>
        <taxon>Trichosporonales</taxon>
        <taxon>Trichosporonaceae</taxon>
        <taxon>Trichosporon</taxon>
    </lineage>
</organism>
<dbReference type="KEGG" id="tasa:A1Q1_05309"/>
<protein>
    <submittedName>
        <fullName evidence="2">2,5-dichloro-2,5-cyclohexadiene-1,4-diol dehydrogenase</fullName>
    </submittedName>
</protein>
<dbReference type="InterPro" id="IPR020904">
    <property type="entry name" value="Sc_DH/Rdtase_CS"/>
</dbReference>
<gene>
    <name evidence="2" type="ORF">A1Q1_05309</name>
</gene>
<dbReference type="AlphaFoldDB" id="J5Q8X6"/>
<dbReference type="GeneID" id="25988821"/>
<dbReference type="HOGENOM" id="CLU_010194_1_0_1"/>
<dbReference type="EMBL" id="ALBS01000304">
    <property type="protein sequence ID" value="EJT46098.1"/>
    <property type="molecule type" value="Genomic_DNA"/>
</dbReference>
<comment type="caution">
    <text evidence="2">The sequence shown here is derived from an EMBL/GenBank/DDBJ whole genome shotgun (WGS) entry which is preliminary data.</text>
</comment>
<dbReference type="InterPro" id="IPR036291">
    <property type="entry name" value="NAD(P)-bd_dom_sf"/>
</dbReference>
<dbReference type="PRINTS" id="PR00081">
    <property type="entry name" value="GDHRDH"/>
</dbReference>
<accession>J5Q8X6</accession>
<dbReference type="SUPFAM" id="SSF51735">
    <property type="entry name" value="NAD(P)-binding Rossmann-fold domains"/>
    <property type="match status" value="1"/>
</dbReference>